<protein>
    <submittedName>
        <fullName evidence="1">Uncharacterized protein</fullName>
    </submittedName>
</protein>
<sequence length="544" mass="59619">MAKLNVTYPAVNVLVNGVEYRKVDRKAQAGDIVKMLEADIDVETGAFYNLADGSATHFMDDDHDPRLLNGWEHEVYAPVSAESDTITFEGAAYRKVARIASVGDVIVFTDGAQLPSYLTLGRPYVVTEIDSVDDAQITDDDGDDYDTCGKTFDVYEKVAEAAQQYREVSRKASVGERIKIVDKDPFERNYKNGAEFVVNRADSDGDVYVNCAGDDEYYVLRSEYVVLEPDDAYVHSGVTYRKESRVANVGEIVLVVANTMIGNKHGYKIGEVTEIVGEWLAGSYGPQRKGSGKSGPYLATADYVVLVPTDKPEEPTPYSAGDYVKVTGNSVHHNYEIGSVVKIAQITAKDTDGNDEFRAEKADGSIGNYIRVSECEPATETEFLAQKKPKDPRDAFAKGDKVRLISGGETSGLCDYATGGVYTVNAPKSPYDNGKVQITGGGQRYGYAKPEELEKLTAEEASAIEKERVETEKWAKIGRKVNEYKTGDIVQYVTAGYSAVVPVIEVVSDGVKVKTVDYGVCTERYDSVKLIVPVEQRFDKTEAA</sequence>
<dbReference type="RefSeq" id="WP_165093876.1">
    <property type="nucleotide sequence ID" value="NZ_JAAKGU010000001.1"/>
</dbReference>
<keyword evidence="2" id="KW-1185">Reference proteome</keyword>
<gene>
    <name evidence="1" type="ORF">G5B47_02330</name>
</gene>
<dbReference type="AlphaFoldDB" id="A0A6M1PG77"/>
<dbReference type="Proteomes" id="UP000480151">
    <property type="component" value="Unassembled WGS sequence"/>
</dbReference>
<organism evidence="1 2">
    <name type="scientific">Paenibacillus apii</name>
    <dbReference type="NCBI Taxonomy" id="1850370"/>
    <lineage>
        <taxon>Bacteria</taxon>
        <taxon>Bacillati</taxon>
        <taxon>Bacillota</taxon>
        <taxon>Bacilli</taxon>
        <taxon>Bacillales</taxon>
        <taxon>Paenibacillaceae</taxon>
        <taxon>Paenibacillus</taxon>
    </lineage>
</organism>
<accession>A0A6M1PG77</accession>
<evidence type="ECO:0000313" key="1">
    <source>
        <dbReference type="EMBL" id="NGM81245.1"/>
    </source>
</evidence>
<comment type="caution">
    <text evidence="1">The sequence shown here is derived from an EMBL/GenBank/DDBJ whole genome shotgun (WGS) entry which is preliminary data.</text>
</comment>
<dbReference type="EMBL" id="JAAKGU010000001">
    <property type="protein sequence ID" value="NGM81245.1"/>
    <property type="molecule type" value="Genomic_DNA"/>
</dbReference>
<reference evidence="1 2" key="1">
    <citation type="submission" date="2020-02" db="EMBL/GenBank/DDBJ databases">
        <authorList>
            <person name="Gao J."/>
            <person name="Sun J."/>
        </authorList>
    </citation>
    <scope>NUCLEOTIDE SEQUENCE [LARGE SCALE GENOMIC DNA]</scope>
    <source>
        <strain evidence="1 2">7124</strain>
    </source>
</reference>
<name>A0A6M1PG77_9BACL</name>
<proteinExistence type="predicted"/>
<evidence type="ECO:0000313" key="2">
    <source>
        <dbReference type="Proteomes" id="UP000480151"/>
    </source>
</evidence>